<sequence length="230" mass="24695">MRIATGILLIVLPIAFNVAFAALAARFSYPDILRRPTREVLERFREGGSSLVLLWWFFAMTAVLLAPASVLVAGTLVGADATLVATGLVIGVLAAAVQFLGLVRWPFLVPYLARESADPDASPARREAIEIVFQSFNRYLGVAVGEHLGYLFSGAWTILVGVAIMQSATVPWWIGLAGILVGAVLALCSLEFVGGFEERGWRLAGAVTPFAYMAWSVWLVGTGVALLFPL</sequence>
<evidence type="ECO:0000313" key="2">
    <source>
        <dbReference type="EMBL" id="ANJ29052.1"/>
    </source>
</evidence>
<keyword evidence="1" id="KW-1133">Transmembrane helix</keyword>
<keyword evidence="3" id="KW-1185">Reference proteome</keyword>
<name>A0A191WLE5_9MICO</name>
<dbReference type="InterPro" id="IPR025495">
    <property type="entry name" value="DUF4386"/>
</dbReference>
<evidence type="ECO:0008006" key="4">
    <source>
        <dbReference type="Google" id="ProtNLM"/>
    </source>
</evidence>
<feature type="transmembrane region" description="Helical" evidence="1">
    <location>
        <begin position="83"/>
        <end position="103"/>
    </location>
</feature>
<feature type="transmembrane region" description="Helical" evidence="1">
    <location>
        <begin position="206"/>
        <end position="228"/>
    </location>
</feature>
<dbReference type="OrthoDB" id="326446at2"/>
<protein>
    <recommendedName>
        <fullName evidence="4">DUF4386 domain-containing protein</fullName>
    </recommendedName>
</protein>
<evidence type="ECO:0000313" key="3">
    <source>
        <dbReference type="Proteomes" id="UP000078437"/>
    </source>
</evidence>
<feature type="transmembrane region" description="Helical" evidence="1">
    <location>
        <begin position="50"/>
        <end position="77"/>
    </location>
</feature>
<proteinExistence type="predicted"/>
<feature type="transmembrane region" description="Helical" evidence="1">
    <location>
        <begin position="172"/>
        <end position="194"/>
    </location>
</feature>
<keyword evidence="1" id="KW-0812">Transmembrane</keyword>
<dbReference type="RefSeq" id="WP_067882552.1">
    <property type="nucleotide sequence ID" value="NZ_CP013979.1"/>
</dbReference>
<reference evidence="3" key="2">
    <citation type="submission" date="2016-01" db="EMBL/GenBank/DDBJ databases">
        <title>Complete genome sequence of Agromyces aureus AR33T and comparison with related organisms.</title>
        <authorList>
            <person name="Corretto E."/>
            <person name="Antonielli L."/>
            <person name="Sessitsch A."/>
            <person name="Brader G."/>
        </authorList>
    </citation>
    <scope>NUCLEOTIDE SEQUENCE [LARGE SCALE GENOMIC DNA]</scope>
    <source>
        <strain evidence="3">AR33</strain>
    </source>
</reference>
<feature type="transmembrane region" description="Helical" evidence="1">
    <location>
        <begin position="148"/>
        <end position="166"/>
    </location>
</feature>
<keyword evidence="1" id="KW-0472">Membrane</keyword>
<gene>
    <name evidence="2" type="ORF">ATC03_18045</name>
</gene>
<dbReference type="EMBL" id="CP013979">
    <property type="protein sequence ID" value="ANJ29052.1"/>
    <property type="molecule type" value="Genomic_DNA"/>
</dbReference>
<dbReference type="Proteomes" id="UP000078437">
    <property type="component" value="Chromosome"/>
</dbReference>
<evidence type="ECO:0000256" key="1">
    <source>
        <dbReference type="SAM" id="Phobius"/>
    </source>
</evidence>
<reference evidence="2 3" key="1">
    <citation type="journal article" date="2016" name="Int. J. Syst. Evol. Microbiol.">
        <title>Agromyces aureus sp. nov., isolated from the rhizosphere of Salix caprea L. grown in a heavy-metal-contaminated soil.</title>
        <authorList>
            <person name="Corretto E."/>
            <person name="Antonielli L."/>
            <person name="Sessitsch A."/>
            <person name="Compant S."/>
            <person name="Gorfer M."/>
            <person name="Kuffner M."/>
            <person name="Brader G."/>
        </authorList>
    </citation>
    <scope>NUCLEOTIDE SEQUENCE [LARGE SCALE GENOMIC DNA]</scope>
    <source>
        <strain evidence="2 3">AR33</strain>
    </source>
</reference>
<dbReference type="Pfam" id="PF14329">
    <property type="entry name" value="DUF4386"/>
    <property type="match status" value="1"/>
</dbReference>
<dbReference type="AlphaFoldDB" id="A0A191WLE5"/>
<organism evidence="2 3">
    <name type="scientific">Agromyces aureus</name>
    <dbReference type="NCBI Taxonomy" id="453304"/>
    <lineage>
        <taxon>Bacteria</taxon>
        <taxon>Bacillati</taxon>
        <taxon>Actinomycetota</taxon>
        <taxon>Actinomycetes</taxon>
        <taxon>Micrococcales</taxon>
        <taxon>Microbacteriaceae</taxon>
        <taxon>Agromyces</taxon>
    </lineage>
</organism>
<accession>A0A191WLE5</accession>
<feature type="transmembrane region" description="Helical" evidence="1">
    <location>
        <begin position="6"/>
        <end position="29"/>
    </location>
</feature>
<dbReference type="STRING" id="453304.ATC03_18045"/>
<dbReference type="KEGG" id="agy:ATC03_18045"/>